<feature type="domain" description="Protein kinase" evidence="3">
    <location>
        <begin position="1"/>
        <end position="197"/>
    </location>
</feature>
<dbReference type="SUPFAM" id="SSF55781">
    <property type="entry name" value="GAF domain-like"/>
    <property type="match status" value="1"/>
</dbReference>
<keyword evidence="2" id="KW-0804">Transcription</keyword>
<dbReference type="InterPro" id="IPR029016">
    <property type="entry name" value="GAF-like_dom_sf"/>
</dbReference>
<dbReference type="InterPro" id="IPR011009">
    <property type="entry name" value="Kinase-like_dom_sf"/>
</dbReference>
<name>A0ABU1P6H9_9BACL</name>
<dbReference type="Gene3D" id="3.40.50.300">
    <property type="entry name" value="P-loop containing nucleotide triphosphate hydrolases"/>
    <property type="match status" value="1"/>
</dbReference>
<dbReference type="Proteomes" id="UP001267290">
    <property type="component" value="Unassembled WGS sequence"/>
</dbReference>
<dbReference type="SUPFAM" id="SSF46894">
    <property type="entry name" value="C-terminal effector domain of the bipartite response regulators"/>
    <property type="match status" value="1"/>
</dbReference>
<dbReference type="Gene3D" id="3.30.450.40">
    <property type="match status" value="1"/>
</dbReference>
<dbReference type="InterPro" id="IPR041664">
    <property type="entry name" value="AAA_16"/>
</dbReference>
<dbReference type="PROSITE" id="PS50043">
    <property type="entry name" value="HTH_LUXR_2"/>
    <property type="match status" value="1"/>
</dbReference>
<keyword evidence="6" id="KW-1185">Reference proteome</keyword>
<dbReference type="InterPro" id="IPR036388">
    <property type="entry name" value="WH-like_DNA-bd_sf"/>
</dbReference>
<comment type="caution">
    <text evidence="5">The sequence shown here is derived from an EMBL/GenBank/DDBJ whole genome shotgun (WGS) entry which is preliminary data.</text>
</comment>
<evidence type="ECO:0000313" key="6">
    <source>
        <dbReference type="Proteomes" id="UP001267290"/>
    </source>
</evidence>
<feature type="domain" description="HTH luxR-type" evidence="4">
    <location>
        <begin position="1423"/>
        <end position="1488"/>
    </location>
</feature>
<evidence type="ECO:0000256" key="1">
    <source>
        <dbReference type="ARBA" id="ARBA00023015"/>
    </source>
</evidence>
<evidence type="ECO:0000256" key="2">
    <source>
        <dbReference type="ARBA" id="ARBA00023163"/>
    </source>
</evidence>
<evidence type="ECO:0000313" key="5">
    <source>
        <dbReference type="EMBL" id="MDR6555360.1"/>
    </source>
</evidence>
<dbReference type="InterPro" id="IPR016032">
    <property type="entry name" value="Sig_transdc_resp-reg_C-effctor"/>
</dbReference>
<dbReference type="Gene3D" id="1.10.10.10">
    <property type="entry name" value="Winged helix-like DNA-binding domain superfamily/Winged helix DNA-binding domain"/>
    <property type="match status" value="1"/>
</dbReference>
<dbReference type="Pfam" id="PF01590">
    <property type="entry name" value="GAF"/>
    <property type="match status" value="1"/>
</dbReference>
<dbReference type="CDD" id="cd06170">
    <property type="entry name" value="LuxR_C_like"/>
    <property type="match status" value="1"/>
</dbReference>
<dbReference type="PANTHER" id="PTHR43642">
    <property type="entry name" value="HYBRID SIGNAL TRANSDUCTION HISTIDINE KINASE G"/>
    <property type="match status" value="1"/>
</dbReference>
<gene>
    <name evidence="5" type="ORF">J2736_006622</name>
</gene>
<organism evidence="5 6">
    <name type="scientific">Paenibacillus qinlingensis</name>
    <dbReference type="NCBI Taxonomy" id="1837343"/>
    <lineage>
        <taxon>Bacteria</taxon>
        <taxon>Bacillati</taxon>
        <taxon>Bacillota</taxon>
        <taxon>Bacilli</taxon>
        <taxon>Bacillales</taxon>
        <taxon>Paenibacillaceae</taxon>
        <taxon>Paenibacillus</taxon>
    </lineage>
</organism>
<dbReference type="Gene3D" id="1.25.40.10">
    <property type="entry name" value="Tetratricopeptide repeat domain"/>
    <property type="match status" value="1"/>
</dbReference>
<dbReference type="InterPro" id="IPR003018">
    <property type="entry name" value="GAF"/>
</dbReference>
<dbReference type="Pfam" id="PF13191">
    <property type="entry name" value="AAA_16"/>
    <property type="match status" value="1"/>
</dbReference>
<protein>
    <submittedName>
        <fullName evidence="5">ATPase/DNA-binding CsgD family transcriptional regulator/GAF domain-containing protein</fullName>
    </submittedName>
</protein>
<dbReference type="InterPro" id="IPR000719">
    <property type="entry name" value="Prot_kinase_dom"/>
</dbReference>
<dbReference type="Gene3D" id="1.10.510.10">
    <property type="entry name" value="Transferase(Phosphotransferase) domain 1"/>
    <property type="match status" value="1"/>
</dbReference>
<dbReference type="InterPro" id="IPR053159">
    <property type="entry name" value="Hybrid_Histidine_Kinase"/>
</dbReference>
<sequence length="1489" mass="170228">MVTKKIRDGSLPEYWTNQQGGLQDFLRIAEAMTETVLAFHEEHGVHRRLSPEVFGCQIEDEAIRVTLLKFHTDSQVGSELAVSSWAYRAPEQSRRMCSDIDERTDLYTLGVIFFELLTGELPYHAAEPTEWIYAHLAKRPPHPSVMKPHIPHMLGNLIVKLLAKTPEMRYQSAYSLLYDIKKCRSTWEENGAIEAFLLGSKEFASQLRMPIVVSGRDHELSELTNAFVKTMDGKAEIVAVSGEPGSGKSTIVREWFRTQQQERGYFISGKSEQLLRDIPYAPLIHAFRELIHRFLSSSTEQLTRWKDKLIAALGDHASIITEIIPDMILLIGEQPAADMLPWTASRNRLHFAFQAMIRTIAVKRSPLVLFLDDVHWADAATLDFIHSITENEDLGYFLCIVAYREKEMPAGHWLCDQEAIPHRRIVLSSLTLAETEQYLCKMLQIEESRSLAEVIFQKTAGNPLFMKQLLQSLYDHKWLRFNTHEERWQWDAEQIRKQDALGDVRDLMMDHLQTLPDPTGKAISRAACIGHSFDLHTLAAICQDSIEDVMLHLEPALREGLVLPVRERESWQGRSQAIDAGSFAYSQPNVWFVFIHDTIQQVAYEAIPTTDQETIHVALGRYKWGQYSPDKPEEQLYTLLHHLMLGKNQLIDREEKLKVAELSLQASRKARKSAAYFSAVTFITFGTELLTDQEWVSRYPLTYEIFSERMQVEYACGHLDEGQRLFEQLIAHSGGSVDELRIQAIKLEIDINRGQAKAAFEEGLQLLERLGVKLPRKVGTARRKKELNQTRILLQGDMAGELHASQRQEASPHELAMLQLLPIVARASSFVDMNLFVVIICQSIRKMLNHHTANQFPEIISIFASFISSEEGWHKEGNELSEAALHLGEASFSPVKAKLSFIYALTHFWSMSTQETWPLFKEAHRISLASGDFYYAGFSLRGMMFSLFYGGQLSELREFCETQGGNLYKKDPFTQQSFRLYQQFTKCLQGETEGRLSMNDRSFEGEKFLEEMTPADIRIGLLFEYHICTIQLMYMFGQYESAVELWERTEHSERYYTYHSHLPEGLLYGYLAMSRLYSTLCEEQQAEAARKMRSMLAYMRKWSELGPRHFEHKYLLMQGEALRLKGKWEQALVCFDEAIASASESGYTHMEAMACELAGSLLLEMGKKKFAKTYLMDAYHGYQQWGAHEKCLQLHEQYADLLLVSQEHGRVWEQDLKLARESAKVEQVDVDDEQSLEVERDMFKKAAARLTQASGLEQLLGQYLVTLIENAGAAKGFWIVNKDGDWWIEAEHDVNRNVSRSGHSAPLESCFDLPISVVRFVARTQEPLILGDAHLDDLFAWDPYIRSVRPRSIICLPVQQLDRLAGIVYLENEAVTGAQASQRMELMQMLSAQLAVLNRFASEVADGKMEPVISDTGKSRMETSLLLQSLTEREKDVLRLMVKGLSNPEIAQRLELAVGTVKNITLVIYGKLQVNRRTQAVAKAKDWSI</sequence>
<dbReference type="Pfam" id="PF00196">
    <property type="entry name" value="GerE"/>
    <property type="match status" value="1"/>
</dbReference>
<dbReference type="InterPro" id="IPR011990">
    <property type="entry name" value="TPR-like_helical_dom_sf"/>
</dbReference>
<dbReference type="InterPro" id="IPR000792">
    <property type="entry name" value="Tscrpt_reg_LuxR_C"/>
</dbReference>
<reference evidence="5 6" key="1">
    <citation type="submission" date="2023-07" db="EMBL/GenBank/DDBJ databases">
        <title>Sorghum-associated microbial communities from plants grown in Nebraska, USA.</title>
        <authorList>
            <person name="Schachtman D."/>
        </authorList>
    </citation>
    <scope>NUCLEOTIDE SEQUENCE [LARGE SCALE GENOMIC DNA]</scope>
    <source>
        <strain evidence="5 6">CC258</strain>
    </source>
</reference>
<evidence type="ECO:0000259" key="4">
    <source>
        <dbReference type="PROSITE" id="PS50043"/>
    </source>
</evidence>
<keyword evidence="1" id="KW-0805">Transcription regulation</keyword>
<dbReference type="SUPFAM" id="SSF48452">
    <property type="entry name" value="TPR-like"/>
    <property type="match status" value="1"/>
</dbReference>
<dbReference type="PRINTS" id="PR00038">
    <property type="entry name" value="HTHLUXR"/>
</dbReference>
<dbReference type="PANTHER" id="PTHR43642:SF1">
    <property type="entry name" value="HYBRID SIGNAL TRANSDUCTION HISTIDINE KINASE G"/>
    <property type="match status" value="1"/>
</dbReference>
<dbReference type="PROSITE" id="PS50011">
    <property type="entry name" value="PROTEIN_KINASE_DOM"/>
    <property type="match status" value="1"/>
</dbReference>
<accession>A0ABU1P6H9</accession>
<dbReference type="RefSeq" id="WP_310502703.1">
    <property type="nucleotide sequence ID" value="NZ_JAVDSB010000028.1"/>
</dbReference>
<dbReference type="SMART" id="SM00421">
    <property type="entry name" value="HTH_LUXR"/>
    <property type="match status" value="1"/>
</dbReference>
<dbReference type="SUPFAM" id="SSF56112">
    <property type="entry name" value="Protein kinase-like (PK-like)"/>
    <property type="match status" value="1"/>
</dbReference>
<dbReference type="EMBL" id="JAVDSB010000028">
    <property type="protein sequence ID" value="MDR6555360.1"/>
    <property type="molecule type" value="Genomic_DNA"/>
</dbReference>
<proteinExistence type="predicted"/>
<dbReference type="InterPro" id="IPR027417">
    <property type="entry name" value="P-loop_NTPase"/>
</dbReference>
<dbReference type="SUPFAM" id="SSF52540">
    <property type="entry name" value="P-loop containing nucleoside triphosphate hydrolases"/>
    <property type="match status" value="1"/>
</dbReference>
<evidence type="ECO:0000259" key="3">
    <source>
        <dbReference type="PROSITE" id="PS50011"/>
    </source>
</evidence>
<dbReference type="SMART" id="SM00065">
    <property type="entry name" value="GAF"/>
    <property type="match status" value="1"/>
</dbReference>